<sequence>MKLLLSLFISVTCLTSISFGLTIGQLNGPRYLSPYAGQNVTGIRGIVTAKGPSGFFLRSVEEDLQSDASNSIYVFGSTFLRNLTVGNLIALDATVAEYRSSTAYIYLTELTNARNLRISSSLHPVVPIAIGQNFPTYPPVQQFSEFDNGDVLSIPNNSSQISVKNPVLDPTQYGLDFWESLSGELVSIQGLTAISKPNSFGDTWITGSWNVTGRNERGGMTMTDRDSNPETILIGAPLDGSNNPANIRLGDSLEDITGVVTQTFGFYRILPLTSLAVAGTRSPASAAPTTLLSNGTCNQLSMGAYNVENLTPTSTILPSIAKHIVEYLKTPTIMFLQEIQDNNGAVNDGVVSANLTLTTLINSIKAQSNITYAYATVNPVSNSDGGEPGGNIRVAYLYQPSRIRLHNANPGSSTDANAVSLGSDGIPELKYNPGRIDPLNEAWKSSRKPLAAAWETLDGRNVFYTINVHFGSKGGGTSIHGDLRTPVNGGVANRLMQANVTADFISQILSLSPSARIITAGDFNEFSFAPPLKSFVSLSGLQELDEVVKTPVEERYTYLYDMNCQQLDHIFVSPSLAARPVELEHIHINTWASFQDQISDHDPSVALLDVCE</sequence>
<dbReference type="AlphaFoldDB" id="A0A3D8QY46"/>
<feature type="signal peptide" evidence="1">
    <location>
        <begin position="1"/>
        <end position="20"/>
    </location>
</feature>
<proteinExistence type="predicted"/>
<keyword evidence="1" id="KW-0732">Signal</keyword>
<protein>
    <submittedName>
        <fullName evidence="3">DNase I-like protein</fullName>
    </submittedName>
</protein>
<dbReference type="CDD" id="cd04486">
    <property type="entry name" value="YhcR_OBF_like"/>
    <property type="match status" value="1"/>
</dbReference>
<dbReference type="OrthoDB" id="47488at2759"/>
<reference evidence="3 4" key="1">
    <citation type="journal article" date="2018" name="IMA Fungus">
        <title>IMA Genome-F 9: Draft genome sequence of Annulohypoxylon stygium, Aspergillus mulundensis, Berkeleyomyces basicola (syn. Thielaviopsis basicola), Ceratocystis smalleyi, two Cercospora beticola strains, Coleophoma cylindrospora, Fusarium fracticaudum, Phialophora cf. hyalina, and Morchella septimelata.</title>
        <authorList>
            <person name="Wingfield B.D."/>
            <person name="Bills G.F."/>
            <person name="Dong Y."/>
            <person name="Huang W."/>
            <person name="Nel W.J."/>
            <person name="Swalarsk-Parry B.S."/>
            <person name="Vaghefi N."/>
            <person name="Wilken P.M."/>
            <person name="An Z."/>
            <person name="de Beer Z.W."/>
            <person name="De Vos L."/>
            <person name="Chen L."/>
            <person name="Duong T.A."/>
            <person name="Gao Y."/>
            <person name="Hammerbacher A."/>
            <person name="Kikkert J.R."/>
            <person name="Li Y."/>
            <person name="Li H."/>
            <person name="Li K."/>
            <person name="Li Q."/>
            <person name="Liu X."/>
            <person name="Ma X."/>
            <person name="Naidoo K."/>
            <person name="Pethybridge S.J."/>
            <person name="Sun J."/>
            <person name="Steenkamp E.T."/>
            <person name="van der Nest M.A."/>
            <person name="van Wyk S."/>
            <person name="Wingfield M.J."/>
            <person name="Xiong C."/>
            <person name="Yue Q."/>
            <person name="Zhang X."/>
        </authorList>
    </citation>
    <scope>NUCLEOTIDE SEQUENCE [LARGE SCALE GENOMIC DNA]</scope>
    <source>
        <strain evidence="3 4">BP5796</strain>
    </source>
</reference>
<dbReference type="InterPro" id="IPR036691">
    <property type="entry name" value="Endo/exonu/phosph_ase_sf"/>
</dbReference>
<dbReference type="SUPFAM" id="SSF56219">
    <property type="entry name" value="DNase I-like"/>
    <property type="match status" value="1"/>
</dbReference>
<evidence type="ECO:0000256" key="1">
    <source>
        <dbReference type="SAM" id="SignalP"/>
    </source>
</evidence>
<dbReference type="PANTHER" id="PTHR42834">
    <property type="entry name" value="ENDONUCLEASE/EXONUCLEASE/PHOSPHATASE FAMILY PROTEIN (AFU_ORTHOLOGUE AFUA_3G09210)"/>
    <property type="match status" value="1"/>
</dbReference>
<keyword evidence="4" id="KW-1185">Reference proteome</keyword>
<dbReference type="Proteomes" id="UP000256328">
    <property type="component" value="Unassembled WGS sequence"/>
</dbReference>
<dbReference type="PANTHER" id="PTHR42834:SF1">
    <property type="entry name" value="ENDONUCLEASE_EXONUCLEASE_PHOSPHATASE FAMILY PROTEIN (AFU_ORTHOLOGUE AFUA_3G09210)"/>
    <property type="match status" value="1"/>
</dbReference>
<dbReference type="EMBL" id="PDLN01000014">
    <property type="protein sequence ID" value="RDW66716.1"/>
    <property type="molecule type" value="Genomic_DNA"/>
</dbReference>
<comment type="caution">
    <text evidence="3">The sequence shown here is derived from an EMBL/GenBank/DDBJ whole genome shotgun (WGS) entry which is preliminary data.</text>
</comment>
<dbReference type="GO" id="GO:0003824">
    <property type="term" value="F:catalytic activity"/>
    <property type="evidence" value="ECO:0007669"/>
    <property type="project" value="InterPro"/>
</dbReference>
<evidence type="ECO:0000313" key="4">
    <source>
        <dbReference type="Proteomes" id="UP000256328"/>
    </source>
</evidence>
<evidence type="ECO:0000313" key="3">
    <source>
        <dbReference type="EMBL" id="RDW66716.1"/>
    </source>
</evidence>
<dbReference type="Gene3D" id="3.60.10.10">
    <property type="entry name" value="Endonuclease/exonuclease/phosphatase"/>
    <property type="match status" value="1"/>
</dbReference>
<evidence type="ECO:0000259" key="2">
    <source>
        <dbReference type="Pfam" id="PF03372"/>
    </source>
</evidence>
<name>A0A3D8QY46_9HELO</name>
<dbReference type="InterPro" id="IPR005135">
    <property type="entry name" value="Endo/exonuclease/phosphatase"/>
</dbReference>
<accession>A0A3D8QY46</accession>
<feature type="chain" id="PRO_5017624946" evidence="1">
    <location>
        <begin position="21"/>
        <end position="612"/>
    </location>
</feature>
<gene>
    <name evidence="3" type="ORF">BP5796_09465</name>
</gene>
<feature type="domain" description="Endonuclease/exonuclease/phosphatase" evidence="2">
    <location>
        <begin position="322"/>
        <end position="601"/>
    </location>
</feature>
<dbReference type="Pfam" id="PF03372">
    <property type="entry name" value="Exo_endo_phos"/>
    <property type="match status" value="1"/>
</dbReference>
<organism evidence="3 4">
    <name type="scientific">Coleophoma crateriformis</name>
    <dbReference type="NCBI Taxonomy" id="565419"/>
    <lineage>
        <taxon>Eukaryota</taxon>
        <taxon>Fungi</taxon>
        <taxon>Dikarya</taxon>
        <taxon>Ascomycota</taxon>
        <taxon>Pezizomycotina</taxon>
        <taxon>Leotiomycetes</taxon>
        <taxon>Helotiales</taxon>
        <taxon>Dermateaceae</taxon>
        <taxon>Coleophoma</taxon>
    </lineage>
</organism>